<evidence type="ECO:0000313" key="3">
    <source>
        <dbReference type="Proteomes" id="UP000623467"/>
    </source>
</evidence>
<gene>
    <name evidence="2" type="ORF">MSAN_00270800</name>
</gene>
<comment type="caution">
    <text evidence="2">The sequence shown here is derived from an EMBL/GenBank/DDBJ whole genome shotgun (WGS) entry which is preliminary data.</text>
</comment>
<sequence>MLSANTHCHRTLPILHILVRTMTSLSACSQATCASCTARHEYVSASPRMRLGRALPSGPYCLAYVTRRSMPATTPNTLVVFDEHSFFLGHGSRHAFQNVPEHFAAQVQGVDLPITQTGCISFDLTGGFYVFLDEETENEIEHPLTKVMLEFDEGWCIEPGSTLCPYSDRYLFLKFKQPNDNVIQMRWSLPDFMAQKLAELQQLTQSPEDQAFLNQLRMIETQQQQANIASAMQGLRFQAEMAMRGSRAANMLAEDYVEVRRYY</sequence>
<feature type="signal peptide" evidence="1">
    <location>
        <begin position="1"/>
        <end position="27"/>
    </location>
</feature>
<proteinExistence type="predicted"/>
<evidence type="ECO:0000313" key="2">
    <source>
        <dbReference type="EMBL" id="KAF7378439.1"/>
    </source>
</evidence>
<dbReference type="AlphaFoldDB" id="A0A8H6ZJH0"/>
<feature type="chain" id="PRO_5034653042" evidence="1">
    <location>
        <begin position="28"/>
        <end position="263"/>
    </location>
</feature>
<keyword evidence="1" id="KW-0732">Signal</keyword>
<name>A0A8H6ZJH0_9AGAR</name>
<organism evidence="2 3">
    <name type="scientific">Mycena sanguinolenta</name>
    <dbReference type="NCBI Taxonomy" id="230812"/>
    <lineage>
        <taxon>Eukaryota</taxon>
        <taxon>Fungi</taxon>
        <taxon>Dikarya</taxon>
        <taxon>Basidiomycota</taxon>
        <taxon>Agaricomycotina</taxon>
        <taxon>Agaricomycetes</taxon>
        <taxon>Agaricomycetidae</taxon>
        <taxon>Agaricales</taxon>
        <taxon>Marasmiineae</taxon>
        <taxon>Mycenaceae</taxon>
        <taxon>Mycena</taxon>
    </lineage>
</organism>
<dbReference type="OrthoDB" id="3006414at2759"/>
<reference evidence="2" key="1">
    <citation type="submission" date="2020-05" db="EMBL/GenBank/DDBJ databases">
        <title>Mycena genomes resolve the evolution of fungal bioluminescence.</title>
        <authorList>
            <person name="Tsai I.J."/>
        </authorList>
    </citation>
    <scope>NUCLEOTIDE SEQUENCE</scope>
    <source>
        <strain evidence="2">160909Yilan</strain>
    </source>
</reference>
<protein>
    <submittedName>
        <fullName evidence="2">Uncharacterized protein</fullName>
    </submittedName>
</protein>
<accession>A0A8H6ZJH0</accession>
<evidence type="ECO:0000256" key="1">
    <source>
        <dbReference type="SAM" id="SignalP"/>
    </source>
</evidence>
<dbReference type="EMBL" id="JACAZH010000001">
    <property type="protein sequence ID" value="KAF7378439.1"/>
    <property type="molecule type" value="Genomic_DNA"/>
</dbReference>
<keyword evidence="3" id="KW-1185">Reference proteome</keyword>
<dbReference type="Proteomes" id="UP000623467">
    <property type="component" value="Unassembled WGS sequence"/>
</dbReference>